<reference evidence="2" key="1">
    <citation type="submission" date="2023-04" db="EMBL/GenBank/DDBJ databases">
        <authorList>
            <consortium name="ELIXIR-Norway"/>
        </authorList>
    </citation>
    <scope>NUCLEOTIDE SEQUENCE [LARGE SCALE GENOMIC DNA]</scope>
</reference>
<protein>
    <submittedName>
        <fullName evidence="2">Uncharacterized protein</fullName>
    </submittedName>
</protein>
<feature type="region of interest" description="Disordered" evidence="1">
    <location>
        <begin position="97"/>
        <end position="134"/>
    </location>
</feature>
<feature type="compositionally biased region" description="Basic residues" evidence="1">
    <location>
        <begin position="33"/>
        <end position="42"/>
    </location>
</feature>
<evidence type="ECO:0000313" key="3">
    <source>
        <dbReference type="Proteomes" id="UP001176941"/>
    </source>
</evidence>
<keyword evidence="3" id="KW-1185">Reference proteome</keyword>
<accession>A0ABN8Y6Q9</accession>
<dbReference type="EMBL" id="OX459950">
    <property type="protein sequence ID" value="CAI9156650.1"/>
    <property type="molecule type" value="Genomic_DNA"/>
</dbReference>
<proteinExistence type="predicted"/>
<evidence type="ECO:0000256" key="1">
    <source>
        <dbReference type="SAM" id="MobiDB-lite"/>
    </source>
</evidence>
<organism evidence="2 3">
    <name type="scientific">Rangifer tarandus platyrhynchus</name>
    <name type="common">Svalbard reindeer</name>
    <dbReference type="NCBI Taxonomy" id="3082113"/>
    <lineage>
        <taxon>Eukaryota</taxon>
        <taxon>Metazoa</taxon>
        <taxon>Chordata</taxon>
        <taxon>Craniata</taxon>
        <taxon>Vertebrata</taxon>
        <taxon>Euteleostomi</taxon>
        <taxon>Mammalia</taxon>
        <taxon>Eutheria</taxon>
        <taxon>Laurasiatheria</taxon>
        <taxon>Artiodactyla</taxon>
        <taxon>Ruminantia</taxon>
        <taxon>Pecora</taxon>
        <taxon>Cervidae</taxon>
        <taxon>Odocoileinae</taxon>
        <taxon>Rangifer</taxon>
    </lineage>
</organism>
<feature type="compositionally biased region" description="Polar residues" evidence="1">
    <location>
        <begin position="306"/>
        <end position="319"/>
    </location>
</feature>
<feature type="region of interest" description="Disordered" evidence="1">
    <location>
        <begin position="158"/>
        <end position="191"/>
    </location>
</feature>
<feature type="region of interest" description="Disordered" evidence="1">
    <location>
        <begin position="1"/>
        <end position="63"/>
    </location>
</feature>
<feature type="compositionally biased region" description="Basic and acidic residues" evidence="1">
    <location>
        <begin position="43"/>
        <end position="55"/>
    </location>
</feature>
<gene>
    <name evidence="2" type="ORF">MRATA1EN1_LOCUS5612</name>
</gene>
<feature type="region of interest" description="Disordered" evidence="1">
    <location>
        <begin position="242"/>
        <end position="263"/>
    </location>
</feature>
<name>A0ABN8Y6Q9_RANTA</name>
<feature type="region of interest" description="Disordered" evidence="1">
    <location>
        <begin position="293"/>
        <end position="319"/>
    </location>
</feature>
<dbReference type="Proteomes" id="UP001176941">
    <property type="component" value="Chromosome 14"/>
</dbReference>
<evidence type="ECO:0000313" key="2">
    <source>
        <dbReference type="EMBL" id="CAI9156650.1"/>
    </source>
</evidence>
<sequence>MLRPGWGARNFNARPPSAPPPRLRQSQTFSAKTRFRGRRRHGSAREGLRSQKPQEPHAGASAGPRLWAARGGARVRAQRSGWVLLWLLPKRALPGFSPGGSSNPSPLPQGPQAPGIARAQRPRVSPQNHPCRSPQVVVKLAHRKGLLETEKLYEIKTSSGEPGCSRIPGATRPKDAPKLQSSRRRTPVTFGKSRQIPDLMKGTLLPWEMECWRLVFAQGNKVIAGYRLRSSAAWCLRRGGSDGPQAMCSPEQGDWTLGTPRPRIPRPELLRTRSVCTGPKEALITSSRKVTIPGNRRQGLGLPQGSELQAQLDSTPRSL</sequence>